<dbReference type="RefSeq" id="WP_275417094.1">
    <property type="nucleotide sequence ID" value="NZ_CP106878.1"/>
</dbReference>
<dbReference type="AlphaFoldDB" id="A0A9E8LTF5"/>
<gene>
    <name evidence="1" type="ORF">OE104_12180</name>
</gene>
<dbReference type="Proteomes" id="UP001164718">
    <property type="component" value="Chromosome"/>
</dbReference>
<protein>
    <submittedName>
        <fullName evidence="1">Uncharacterized protein</fullName>
    </submittedName>
</protein>
<evidence type="ECO:0000313" key="1">
    <source>
        <dbReference type="EMBL" id="WAA09312.1"/>
    </source>
</evidence>
<evidence type="ECO:0000313" key="2">
    <source>
        <dbReference type="Proteomes" id="UP001164718"/>
    </source>
</evidence>
<sequence length="61" mass="6934">MNNRIFRMIIMIMIGFFSIGQHVHGSEKGIDGRSGLTITGIDEGFFQKLWEAVKNFFVQIG</sequence>
<organism evidence="1 2">
    <name type="scientific">Fervidibacillus albus</name>
    <dbReference type="NCBI Taxonomy" id="2980026"/>
    <lineage>
        <taxon>Bacteria</taxon>
        <taxon>Bacillati</taxon>
        <taxon>Bacillota</taxon>
        <taxon>Bacilli</taxon>
        <taxon>Bacillales</taxon>
        <taxon>Bacillaceae</taxon>
        <taxon>Fervidibacillus</taxon>
    </lineage>
</organism>
<reference evidence="1" key="1">
    <citation type="submission" date="2022-09" db="EMBL/GenBank/DDBJ databases">
        <title>Complete Genomes of Fervidibacillus albus and Fervidibacillus halotolerans isolated from tidal flat sediments.</title>
        <authorList>
            <person name="Kwon K.K."/>
            <person name="Yang S.-H."/>
            <person name="Park M.J."/>
            <person name="Oh H.-M."/>
        </authorList>
    </citation>
    <scope>NUCLEOTIDE SEQUENCE</scope>
    <source>
        <strain evidence="1">MEBiC13591</strain>
    </source>
</reference>
<dbReference type="EMBL" id="CP106878">
    <property type="protein sequence ID" value="WAA09312.1"/>
    <property type="molecule type" value="Genomic_DNA"/>
</dbReference>
<name>A0A9E8LTF5_9BACI</name>
<dbReference type="KEGG" id="faf:OE104_12180"/>
<keyword evidence="2" id="KW-1185">Reference proteome</keyword>
<proteinExistence type="predicted"/>
<accession>A0A9E8LTF5</accession>